<dbReference type="EMBL" id="CP073355">
    <property type="protein sequence ID" value="URA10012.1"/>
    <property type="molecule type" value="Genomic_DNA"/>
</dbReference>
<dbReference type="Proteomes" id="UP001056539">
    <property type="component" value="Chromosome"/>
</dbReference>
<dbReference type="InterPro" id="IPR050570">
    <property type="entry name" value="Cell_wall_metabolism_enzyme"/>
</dbReference>
<evidence type="ECO:0000313" key="2">
    <source>
        <dbReference type="EMBL" id="URA10012.1"/>
    </source>
</evidence>
<dbReference type="InterPro" id="IPR016047">
    <property type="entry name" value="M23ase_b-sheet_dom"/>
</dbReference>
<evidence type="ECO:0000313" key="3">
    <source>
        <dbReference type="Proteomes" id="UP001056539"/>
    </source>
</evidence>
<evidence type="ECO:0000259" key="1">
    <source>
        <dbReference type="Pfam" id="PF01551"/>
    </source>
</evidence>
<accession>A0AAX3BCK4</accession>
<dbReference type="PANTHER" id="PTHR21666">
    <property type="entry name" value="PEPTIDASE-RELATED"/>
    <property type="match status" value="1"/>
</dbReference>
<dbReference type="SUPFAM" id="SSF51261">
    <property type="entry name" value="Duplicated hybrid motif"/>
    <property type="match status" value="1"/>
</dbReference>
<organism evidence="2 3">
    <name type="scientific">Thermospira aquatica</name>
    <dbReference type="NCBI Taxonomy" id="2828656"/>
    <lineage>
        <taxon>Bacteria</taxon>
        <taxon>Pseudomonadati</taxon>
        <taxon>Spirochaetota</taxon>
        <taxon>Spirochaetia</taxon>
        <taxon>Brevinematales</taxon>
        <taxon>Thermospiraceae</taxon>
        <taxon>Thermospira</taxon>
    </lineage>
</organism>
<reference evidence="2" key="1">
    <citation type="submission" date="2021-04" db="EMBL/GenBank/DDBJ databases">
        <authorList>
            <person name="Postec A."/>
        </authorList>
    </citation>
    <scope>NUCLEOTIDE SEQUENCE</scope>
    <source>
        <strain evidence="2">F1F22</strain>
    </source>
</reference>
<dbReference type="KEGG" id="taqu:KDW03_11100"/>
<proteinExistence type="predicted"/>
<protein>
    <submittedName>
        <fullName evidence="2">M23 family metallopeptidase</fullName>
    </submittedName>
</protein>
<name>A0AAX3BCK4_9SPIR</name>
<dbReference type="Pfam" id="PF01551">
    <property type="entry name" value="Peptidase_M23"/>
    <property type="match status" value="1"/>
</dbReference>
<dbReference type="GO" id="GO:0004222">
    <property type="term" value="F:metalloendopeptidase activity"/>
    <property type="evidence" value="ECO:0007669"/>
    <property type="project" value="TreeGrafter"/>
</dbReference>
<gene>
    <name evidence="2" type="ORF">KDW03_11100</name>
</gene>
<reference evidence="2" key="2">
    <citation type="submission" date="2022-06" db="EMBL/GenBank/DDBJ databases">
        <title>Thermospira aquatica gen. nov., sp. nov.</title>
        <authorList>
            <person name="Ben Ali Gam Z."/>
            <person name="Labat M."/>
        </authorList>
    </citation>
    <scope>NUCLEOTIDE SEQUENCE</scope>
    <source>
        <strain evidence="2">F1F22</strain>
    </source>
</reference>
<dbReference type="PANTHER" id="PTHR21666:SF294">
    <property type="entry name" value="PEPTIDASE M23"/>
    <property type="match status" value="1"/>
</dbReference>
<dbReference type="Gene3D" id="2.70.70.10">
    <property type="entry name" value="Glucose Permease (Domain IIA)"/>
    <property type="match status" value="1"/>
</dbReference>
<dbReference type="CDD" id="cd12797">
    <property type="entry name" value="M23_peptidase"/>
    <property type="match status" value="1"/>
</dbReference>
<feature type="domain" description="M23ase beta-sheet core" evidence="1">
    <location>
        <begin position="132"/>
        <end position="230"/>
    </location>
</feature>
<dbReference type="InterPro" id="IPR011055">
    <property type="entry name" value="Dup_hybrid_motif"/>
</dbReference>
<sequence>MEMSFLRLLVLFLAWLPLGVFAQVKLITNRVGNEWIFTVTNAFACPVQVQLMFSNQNGEKEAVHLVVPAYSEQVVLSLTNTKNPLFRFSYELGDPFVEPKDVEYWLPLAPGQLVRVTQGYNTRFSHKGKNAYSIDFALAIGTPVYAARDGVVVMTKSNGVRGGNRKAYRRHANYVIIYHNDGTFAHYVHLKYKGVVVKPGDYVRAGQLIGYSGNTGWTRGPHLHFMVTRSGYMDRLSIPTRFYASSGSLSNLVAREFYLVEHPTSQIAHVTVTNTNSVDLDAIGEDEGDVGAP</sequence>
<dbReference type="AlphaFoldDB" id="A0AAX3BCK4"/>
<keyword evidence="3" id="KW-1185">Reference proteome</keyword>